<dbReference type="PANTHER" id="PTHR14920:SF0">
    <property type="entry name" value="WD REPEAT DOMAIN 19"/>
    <property type="match status" value="1"/>
</dbReference>
<feature type="domain" description="WDR19 first beta-propeller" evidence="3">
    <location>
        <begin position="26"/>
        <end position="170"/>
    </location>
</feature>
<dbReference type="GO" id="GO:0030991">
    <property type="term" value="C:intraciliary transport particle A"/>
    <property type="evidence" value="ECO:0007669"/>
    <property type="project" value="TreeGrafter"/>
</dbReference>
<dbReference type="SMART" id="SM00320">
    <property type="entry name" value="WD40"/>
    <property type="match status" value="3"/>
</dbReference>
<name>A0A146K674_9EUKA</name>
<dbReference type="SUPFAM" id="SSF50978">
    <property type="entry name" value="WD40 repeat-like"/>
    <property type="match status" value="1"/>
</dbReference>
<protein>
    <recommendedName>
        <fullName evidence="3">WDR19 first beta-propeller domain-containing protein</fullName>
    </recommendedName>
</protein>
<dbReference type="Pfam" id="PF23389">
    <property type="entry name" value="Beta-prop_WDR19_1st"/>
    <property type="match status" value="1"/>
</dbReference>
<dbReference type="GO" id="GO:0060271">
    <property type="term" value="P:cilium assembly"/>
    <property type="evidence" value="ECO:0007669"/>
    <property type="project" value="TreeGrafter"/>
</dbReference>
<accession>A0A146K674</accession>
<dbReference type="InterPro" id="IPR036322">
    <property type="entry name" value="WD40_repeat_dom_sf"/>
</dbReference>
<dbReference type="GO" id="GO:0005929">
    <property type="term" value="C:cilium"/>
    <property type="evidence" value="ECO:0007669"/>
    <property type="project" value="TreeGrafter"/>
</dbReference>
<evidence type="ECO:0000259" key="3">
    <source>
        <dbReference type="Pfam" id="PF23389"/>
    </source>
</evidence>
<feature type="non-terminal residue" evidence="4">
    <location>
        <position position="1"/>
    </location>
</feature>
<dbReference type="InterPro" id="IPR001680">
    <property type="entry name" value="WD40_rpt"/>
</dbReference>
<proteinExistence type="predicted"/>
<dbReference type="Gene3D" id="2.130.10.10">
    <property type="entry name" value="YVTN repeat-like/Quinoprotein amine dehydrogenase"/>
    <property type="match status" value="1"/>
</dbReference>
<dbReference type="InterPro" id="IPR057855">
    <property type="entry name" value="Beta-prop_WDR19_1st"/>
</dbReference>
<dbReference type="InterPro" id="IPR015943">
    <property type="entry name" value="WD40/YVTN_repeat-like_dom_sf"/>
</dbReference>
<keyword evidence="2" id="KW-0677">Repeat</keyword>
<sequence length="1840" mass="207788">IQFTLKASQHNNKTPLFKFSPTEDIVAVASGSTVNVYGADGAKIDSFDTGALIIELSWSADGTQLMVLSNNSHIVFIWKPKQRIMTKLTIDIEDPLCIDQSKTSKLMAVASSQGHLQIYDSYTSQKVVITSKHSKRIVSLCFTHRSDHIVTLSQDSLIVSNSKGETLGYLKQKSLGGYFVNRVTAVQIKGPEQTYDAVVVPFMFDAQYQKKCKTEFASLSGLYYLVINVDQDYLKPIDSEKMRKADETLRDLSQYLISYVHGSAMLQAPVDNSNVIDMKYIPGNKKIFNPHIAVLYQNGMLNLISLDHSRQEIGICTAESKFKYFTVVSKRDTKYQLELSSYVTLQSELNQIYQTQDMSQQVEYQGVMLQSVSPCTSISLLSEVTDSNALLVQNDKSVDIFDTQEQENQESMYIDFTGGKNSLGLLSNPLSNIMQSTSGSLCFVAAANGAAMMILTKNVSQSVVSTIDDVMYLSNLNNKEEAKMMVGQWVLNLTSPKSMSVSKIIPCKYSQAYVQQFEQEIQLQIEPQKIACSQYGFAIQNGSMVQWSRFQTDAQEKFVLSWSSAQQINIEQIELLNYNYQNLVCMRTNDGLLYLSAGGGLQIQVPVQGRTQFMKCQNNFIYALNEKAYLQVYAVELNEDELKATPIAAQQLSSDFCGSSVLPMDAPGSNKLKIFPNGCAVIIYKFQQNATTQIYLPAEELLLDNIFGENLPICKVIFDNSLIGMFMAFVGVHDAKEVYTTEVEVASLHFSLADKQGPGVLHKKVQMVKRDSSSLPIVLSNGVGYQINKTLQEMQPFPGISNIHSSFVQLKHQDEAKLGENVEQFIQQYNDILPIQQSMVQVLAADSNSVQVKIANKYPTYKRVPLPSQLQQFQKSCVELINLGFCQLAFQFAVRSNNTNLIKAVADAALRVTDFETARLAYAELAMRKSELQAFNYDDYFYFVTQDRPCDYLTDLQVNDFVKYLTLTNLTHNNDPAAICMFINKICINERDLNTCMAFSLLIACPDFEKYKDKAEAQLDKAEQLLLKSNKPGLALSFRVDSLDWNTASVLAKKISSPYVRAEILIQQAGELENKNQYQEAIEICLSLLKTSGHEQIKLSEMFNLPQQIQPLFIGVLSRCYAQLGKTQEAKDLAMPPKQNNRYVPRPKDPMNVLQRARINYECGEFMFQQKRYPDAAVFYEAAAHLSQFTFGRLNKELTGISTGEISLYDIVYGDMAKKMLLFALLPTLKYKAQVNYTSVNKDEDKIDIALLRQIDQTLANNTKKAISQLPNKITDIVNSADIAELDPPTLLAKSANCYIKGRQYDMAEQLIEYVTDKATIADLARVYLKSNPEKALGLFQKAQKSTEIVECLLAMKKIQDAEHTVKEVRMQLDKLISSKKPGAEQQILDLETEVRQSSNLLATFFKKASAPKKAIFYFIIAEQYNEAFDLAIATKNEEILIRFVTNKAPADFLKKAAKHFAAPDLEKDSKKPKNLLAAAKFLELSGSVDNAIKLLLNFGDNNGDIDTAIDLLRNCKIDDKQIMTEYILKHIQGANDGVKKNPIFLFKLYLGLDRYYQAANTAFQLADREISGQKYQKGRQLLLTCLNKLKQANQNKAPQRFRSYLVQLHAIVSGREFSQMELHQQAGMCLYRASKTASNYGDQAVKIILSACVECWRAGDAMKRQSYECAVQLLKEYEDQIPDQHKKNIDNVVRKFKKNQEVQQEFIKCCQCEADVLKGQLECDTCQAILPLDTATGAQMSLSDYCECPYCNWTCSRVGLLQIYTVDMVKELKTKCMMCSQIIDLNQVLLVDQSNYQLITGQMNWESYEHRPLIVFEDSILARKRYEEWVKIWYADEQE</sequence>
<evidence type="ECO:0000256" key="1">
    <source>
        <dbReference type="ARBA" id="ARBA00022574"/>
    </source>
</evidence>
<dbReference type="SUPFAM" id="SSF48452">
    <property type="entry name" value="TPR-like"/>
    <property type="match status" value="1"/>
</dbReference>
<reference evidence="4" key="1">
    <citation type="submission" date="2015-07" db="EMBL/GenBank/DDBJ databases">
        <title>Adaptation to a free-living lifestyle via gene acquisitions in the diplomonad Trepomonas sp. PC1.</title>
        <authorList>
            <person name="Xu F."/>
            <person name="Jerlstrom-Hultqvist J."/>
            <person name="Kolisko M."/>
            <person name="Simpson A.G.B."/>
            <person name="Roger A.J."/>
            <person name="Svard S.G."/>
            <person name="Andersson J.O."/>
        </authorList>
    </citation>
    <scope>NUCLEOTIDE SEQUENCE</scope>
    <source>
        <strain evidence="4">PC1</strain>
    </source>
</reference>
<dbReference type="PANTHER" id="PTHR14920">
    <property type="entry name" value="OSMOTIC AVOIDANCE ABNORMAL PROTEIN 1/WD REPEAT MEMBRANE PROTEIN"/>
    <property type="match status" value="1"/>
</dbReference>
<dbReference type="EMBL" id="GDID01004479">
    <property type="protein sequence ID" value="JAP92127.1"/>
    <property type="molecule type" value="Transcribed_RNA"/>
</dbReference>
<evidence type="ECO:0000256" key="2">
    <source>
        <dbReference type="ARBA" id="ARBA00022737"/>
    </source>
</evidence>
<gene>
    <name evidence="4" type="ORF">TPC1_16028</name>
</gene>
<evidence type="ECO:0000313" key="4">
    <source>
        <dbReference type="EMBL" id="JAP92127.1"/>
    </source>
</evidence>
<dbReference type="InterPro" id="IPR040379">
    <property type="entry name" value="WDR19/dyf-2"/>
</dbReference>
<dbReference type="InterPro" id="IPR011990">
    <property type="entry name" value="TPR-like_helical_dom_sf"/>
</dbReference>
<keyword evidence="1" id="KW-0853">WD repeat</keyword>
<organism evidence="4">
    <name type="scientific">Trepomonas sp. PC1</name>
    <dbReference type="NCBI Taxonomy" id="1076344"/>
    <lineage>
        <taxon>Eukaryota</taxon>
        <taxon>Metamonada</taxon>
        <taxon>Diplomonadida</taxon>
        <taxon>Hexamitidae</taxon>
        <taxon>Hexamitinae</taxon>
        <taxon>Trepomonas</taxon>
    </lineage>
</organism>
<dbReference type="GO" id="GO:0035721">
    <property type="term" value="P:intraciliary retrograde transport"/>
    <property type="evidence" value="ECO:0007669"/>
    <property type="project" value="InterPro"/>
</dbReference>